<gene>
    <name evidence="3" type="ORF">MHIP_29270</name>
</gene>
<evidence type="ECO:0008006" key="5">
    <source>
        <dbReference type="Google" id="ProtNLM"/>
    </source>
</evidence>
<keyword evidence="4" id="KW-1185">Reference proteome</keyword>
<evidence type="ECO:0000256" key="2">
    <source>
        <dbReference type="SAM" id="SignalP"/>
    </source>
</evidence>
<evidence type="ECO:0000256" key="1">
    <source>
        <dbReference type="SAM" id="MobiDB-lite"/>
    </source>
</evidence>
<dbReference type="RefSeq" id="WP_163889379.1">
    <property type="nucleotide sequence ID" value="NZ_BLLB01000002.1"/>
</dbReference>
<dbReference type="AlphaFoldDB" id="A0A7I9ZN65"/>
<comment type="caution">
    <text evidence="3">The sequence shown here is derived from an EMBL/GenBank/DDBJ whole genome shotgun (WGS) entry which is preliminary data.</text>
</comment>
<evidence type="ECO:0000313" key="3">
    <source>
        <dbReference type="EMBL" id="GFH02444.1"/>
    </source>
</evidence>
<keyword evidence="2" id="KW-0732">Signal</keyword>
<accession>A0A7I9ZN65</accession>
<sequence length="92" mass="9410">MTFAATARPALITVSGALAAGWFLVACGDDGSADTENTTVETTETTQTTEPADTTEPTIEVPSPDVEAPDVEAPDVDIPSPEVPEVTPSPVP</sequence>
<name>A0A7I9ZN65_9MYCO</name>
<proteinExistence type="predicted"/>
<feature type="chain" id="PRO_5029743679" description="Lipoprotein" evidence="2">
    <location>
        <begin position="20"/>
        <end position="92"/>
    </location>
</feature>
<protein>
    <recommendedName>
        <fullName evidence="5">Lipoprotein</fullName>
    </recommendedName>
</protein>
<feature type="signal peptide" evidence="2">
    <location>
        <begin position="1"/>
        <end position="19"/>
    </location>
</feature>
<evidence type="ECO:0000313" key="4">
    <source>
        <dbReference type="Proteomes" id="UP000465304"/>
    </source>
</evidence>
<feature type="region of interest" description="Disordered" evidence="1">
    <location>
        <begin position="29"/>
        <end position="92"/>
    </location>
</feature>
<reference evidence="3 4" key="1">
    <citation type="journal article" date="2019" name="Emerg. Microbes Infect.">
        <title>Comprehensive subspecies identification of 175 nontuberculous mycobacteria species based on 7547 genomic profiles.</title>
        <authorList>
            <person name="Matsumoto Y."/>
            <person name="Kinjo T."/>
            <person name="Motooka D."/>
            <person name="Nabeya D."/>
            <person name="Jung N."/>
            <person name="Uechi K."/>
            <person name="Horii T."/>
            <person name="Iida T."/>
            <person name="Fujita J."/>
            <person name="Nakamura S."/>
        </authorList>
    </citation>
    <scope>NUCLEOTIDE SEQUENCE [LARGE SCALE GENOMIC DNA]</scope>
    <source>
        <strain evidence="3 4">JCM 30996</strain>
    </source>
</reference>
<dbReference type="Proteomes" id="UP000465304">
    <property type="component" value="Unassembled WGS sequence"/>
</dbReference>
<dbReference type="EMBL" id="BLLB01000002">
    <property type="protein sequence ID" value="GFH02444.1"/>
    <property type="molecule type" value="Genomic_DNA"/>
</dbReference>
<feature type="compositionally biased region" description="Low complexity" evidence="1">
    <location>
        <begin position="35"/>
        <end position="60"/>
    </location>
</feature>
<organism evidence="3 4">
    <name type="scientific">Mycolicibacterium hippocampi</name>
    <dbReference type="NCBI Taxonomy" id="659824"/>
    <lineage>
        <taxon>Bacteria</taxon>
        <taxon>Bacillati</taxon>
        <taxon>Actinomycetota</taxon>
        <taxon>Actinomycetes</taxon>
        <taxon>Mycobacteriales</taxon>
        <taxon>Mycobacteriaceae</taxon>
        <taxon>Mycolicibacterium</taxon>
    </lineage>
</organism>